<organism evidence="1 2">
    <name type="scientific">Hygrophoropsis aurantiaca</name>
    <dbReference type="NCBI Taxonomy" id="72124"/>
    <lineage>
        <taxon>Eukaryota</taxon>
        <taxon>Fungi</taxon>
        <taxon>Dikarya</taxon>
        <taxon>Basidiomycota</taxon>
        <taxon>Agaricomycotina</taxon>
        <taxon>Agaricomycetes</taxon>
        <taxon>Agaricomycetidae</taxon>
        <taxon>Boletales</taxon>
        <taxon>Coniophorineae</taxon>
        <taxon>Hygrophoropsidaceae</taxon>
        <taxon>Hygrophoropsis</taxon>
    </lineage>
</organism>
<name>A0ACB8AQK4_9AGAM</name>
<gene>
    <name evidence="1" type="ORF">BJ138DRAFT_1176741</name>
</gene>
<comment type="caution">
    <text evidence="1">The sequence shown here is derived from an EMBL/GenBank/DDBJ whole genome shotgun (WGS) entry which is preliminary data.</text>
</comment>
<proteinExistence type="predicted"/>
<keyword evidence="2" id="KW-1185">Reference proteome</keyword>
<dbReference type="Proteomes" id="UP000790377">
    <property type="component" value="Unassembled WGS sequence"/>
</dbReference>
<evidence type="ECO:0000313" key="2">
    <source>
        <dbReference type="Proteomes" id="UP000790377"/>
    </source>
</evidence>
<dbReference type="EMBL" id="MU267603">
    <property type="protein sequence ID" value="KAH7915214.1"/>
    <property type="molecule type" value="Genomic_DNA"/>
</dbReference>
<protein>
    <submittedName>
        <fullName evidence="1">Cytochrome P450</fullName>
    </submittedName>
</protein>
<reference evidence="1" key="1">
    <citation type="journal article" date="2021" name="New Phytol.">
        <title>Evolutionary innovations through gain and loss of genes in the ectomycorrhizal Boletales.</title>
        <authorList>
            <person name="Wu G."/>
            <person name="Miyauchi S."/>
            <person name="Morin E."/>
            <person name="Kuo A."/>
            <person name="Drula E."/>
            <person name="Varga T."/>
            <person name="Kohler A."/>
            <person name="Feng B."/>
            <person name="Cao Y."/>
            <person name="Lipzen A."/>
            <person name="Daum C."/>
            <person name="Hundley H."/>
            <person name="Pangilinan J."/>
            <person name="Johnson J."/>
            <person name="Barry K."/>
            <person name="LaButti K."/>
            <person name="Ng V."/>
            <person name="Ahrendt S."/>
            <person name="Min B."/>
            <person name="Choi I.G."/>
            <person name="Park H."/>
            <person name="Plett J.M."/>
            <person name="Magnuson J."/>
            <person name="Spatafora J.W."/>
            <person name="Nagy L.G."/>
            <person name="Henrissat B."/>
            <person name="Grigoriev I.V."/>
            <person name="Yang Z.L."/>
            <person name="Xu J."/>
            <person name="Martin F.M."/>
        </authorList>
    </citation>
    <scope>NUCLEOTIDE SEQUENCE</scope>
    <source>
        <strain evidence="1">ATCC 28755</strain>
    </source>
</reference>
<accession>A0ACB8AQK4</accession>
<sequence>MIQVPELTSVTIVALLSVVVGVLLTNKIYGAKSQAQALPLPPRIPVPTHWLFGQKLPLKYPSLAIAKWVDNLGPLISMTQGRQPVVVIGRYKAAMDIMERQGGLLVDRPRSIAAGELFAGGMSILLTPAGERFKRMRRALHTHLQPKAAEGYEHLQMDNAKTTILDLLQEPDQFQNHARKYAATVIQKIAYGKNTPSPASDPEVQSIRKSFDVLRDALRPGAYLVDSFPFLKYLPWYGRKLRREHEVITGVYLRQLDRVKQELKAGKAGLCFGSYILEHNQEYGLSEKEIAYLAGAFFSAGSDTTAIAICTFMFAAARHPAAQAKVHEELDSIVGNERAPTFADESKLPQLQAFMMESMRWRPVVALGLPHRATEDIIWENYVIPAGTTVYGNHWAISRDPQVFPDPEKFDPQRWIDDDGQFRHDIKFPTFGFGRRICPGLHVANRSLFINAALILWSFRSSLHETEPIDDLSLSVGIVPELPPSTMKFEPRIDAKELESIMEKYPEGM</sequence>
<evidence type="ECO:0000313" key="1">
    <source>
        <dbReference type="EMBL" id="KAH7915214.1"/>
    </source>
</evidence>